<keyword evidence="3" id="KW-0804">Transcription</keyword>
<dbReference type="Gene3D" id="1.10.10.60">
    <property type="entry name" value="Homeodomain-like"/>
    <property type="match status" value="1"/>
</dbReference>
<evidence type="ECO:0000313" key="6">
    <source>
        <dbReference type="Proteomes" id="UP000255024"/>
    </source>
</evidence>
<dbReference type="RefSeq" id="WP_115089907.1">
    <property type="nucleotide sequence ID" value="NZ_CP068107.1"/>
</dbReference>
<keyword evidence="6" id="KW-1185">Reference proteome</keyword>
<feature type="domain" description="HTH araC/xylS-type" evidence="4">
    <location>
        <begin position="189"/>
        <end position="287"/>
    </location>
</feature>
<evidence type="ECO:0000256" key="2">
    <source>
        <dbReference type="ARBA" id="ARBA00023125"/>
    </source>
</evidence>
<proteinExistence type="predicted"/>
<dbReference type="SUPFAM" id="SSF46689">
    <property type="entry name" value="Homeodomain-like"/>
    <property type="match status" value="1"/>
</dbReference>
<evidence type="ECO:0000256" key="3">
    <source>
        <dbReference type="ARBA" id="ARBA00023163"/>
    </source>
</evidence>
<evidence type="ECO:0000313" key="5">
    <source>
        <dbReference type="EMBL" id="STZ26844.1"/>
    </source>
</evidence>
<organism evidence="5 6">
    <name type="scientific">Myroides odoratus</name>
    <name type="common">Flavobacterium odoratum</name>
    <dbReference type="NCBI Taxonomy" id="256"/>
    <lineage>
        <taxon>Bacteria</taxon>
        <taxon>Pseudomonadati</taxon>
        <taxon>Bacteroidota</taxon>
        <taxon>Flavobacteriia</taxon>
        <taxon>Flavobacteriales</taxon>
        <taxon>Flavobacteriaceae</taxon>
        <taxon>Myroides</taxon>
    </lineage>
</organism>
<dbReference type="PANTHER" id="PTHR43280">
    <property type="entry name" value="ARAC-FAMILY TRANSCRIPTIONAL REGULATOR"/>
    <property type="match status" value="1"/>
</dbReference>
<sequence>MIDNQINADEFVSKFMDMSRNHLIYIRTPIKIFSLKDIAPYLKIPIPPIFFGYNLLIHLTKGYFTQRIDSTTFTVEAPAVLLCNYGYISAIESVDKSAEGYCVLIKEHAMTSMFRETQILNIFTISPLLNLNAQNSAALSSLLDLLYSEIHSDKPYKELYESLFKTIALKVIKLSDSTTSIERKQEIAIAFKQLVHLHFSKHKTVDFYADQLKVSINYLNRCVSAVYQKSSKQLILEIAIIHSQLLLLETNKSIATIAYELDFVDPSYFARLFKKHVGITPSAYRKI</sequence>
<evidence type="ECO:0000259" key="4">
    <source>
        <dbReference type="PROSITE" id="PS01124"/>
    </source>
</evidence>
<dbReference type="PRINTS" id="PR00032">
    <property type="entry name" value="HTHARAC"/>
</dbReference>
<protein>
    <submittedName>
        <fullName evidence="5">Melibiose operon regulatory protein</fullName>
    </submittedName>
</protein>
<dbReference type="Pfam" id="PF12833">
    <property type="entry name" value="HTH_18"/>
    <property type="match status" value="1"/>
</dbReference>
<keyword evidence="1" id="KW-0805">Transcription regulation</keyword>
<reference evidence="5 6" key="1">
    <citation type="submission" date="2018-06" db="EMBL/GenBank/DDBJ databases">
        <authorList>
            <consortium name="Pathogen Informatics"/>
            <person name="Doyle S."/>
        </authorList>
    </citation>
    <scope>NUCLEOTIDE SEQUENCE [LARGE SCALE GENOMIC DNA]</scope>
    <source>
        <strain evidence="5 6">NCTC11179</strain>
    </source>
</reference>
<dbReference type="Proteomes" id="UP000255024">
    <property type="component" value="Unassembled WGS sequence"/>
</dbReference>
<dbReference type="InterPro" id="IPR009057">
    <property type="entry name" value="Homeodomain-like_sf"/>
</dbReference>
<dbReference type="PROSITE" id="PS01124">
    <property type="entry name" value="HTH_ARAC_FAMILY_2"/>
    <property type="match status" value="1"/>
</dbReference>
<dbReference type="EMBL" id="UGQL01000001">
    <property type="protein sequence ID" value="STZ26844.1"/>
    <property type="molecule type" value="Genomic_DNA"/>
</dbReference>
<name>A0A378RIQ1_MYROD</name>
<keyword evidence="2" id="KW-0238">DNA-binding</keyword>
<dbReference type="GO" id="GO:0003700">
    <property type="term" value="F:DNA-binding transcription factor activity"/>
    <property type="evidence" value="ECO:0007669"/>
    <property type="project" value="InterPro"/>
</dbReference>
<gene>
    <name evidence="5" type="primary">melR</name>
    <name evidence="5" type="ORF">NCTC11179_00371</name>
</gene>
<dbReference type="GO" id="GO:0043565">
    <property type="term" value="F:sequence-specific DNA binding"/>
    <property type="evidence" value="ECO:0007669"/>
    <property type="project" value="InterPro"/>
</dbReference>
<accession>A0A378RIQ1</accession>
<dbReference type="PANTHER" id="PTHR43280:SF32">
    <property type="entry name" value="TRANSCRIPTIONAL REGULATORY PROTEIN"/>
    <property type="match status" value="1"/>
</dbReference>
<dbReference type="SMART" id="SM00342">
    <property type="entry name" value="HTH_ARAC"/>
    <property type="match status" value="1"/>
</dbReference>
<dbReference type="InterPro" id="IPR020449">
    <property type="entry name" value="Tscrpt_reg_AraC-type_HTH"/>
</dbReference>
<evidence type="ECO:0000256" key="1">
    <source>
        <dbReference type="ARBA" id="ARBA00023015"/>
    </source>
</evidence>
<dbReference type="InterPro" id="IPR018060">
    <property type="entry name" value="HTH_AraC"/>
</dbReference>
<dbReference type="AlphaFoldDB" id="A0A378RIQ1"/>